<keyword evidence="4 7" id="KW-0472">Membrane</keyword>
<dbReference type="GO" id="GO:0016020">
    <property type="term" value="C:membrane"/>
    <property type="evidence" value="ECO:0007669"/>
    <property type="project" value="UniProtKB-SubCell"/>
</dbReference>
<dbReference type="GeneID" id="19130736"/>
<sequence>MDVYSQSSHAGGLVARGGGLHPPPEVMLNWPKPNYVNPEERGWAAPIVLLVFLGITFLVYVARMWARIAISKNTGLDDILISLSMIPLFGLTIATVLGIRIYGYQWHSWDQTTETLVTSREIALAIELLYMISTSLIKVSILCFYRRITGRLTHQFVYWVYATIAFCVIYGVVFTFAILFTCTPIEGFWRYFDIAWRIQNELVCRDEGALIVACAAISSVQDFIICLLPVLLIWNLQISKRQKLALCGIFGMGLITCFCGLMRTYYATKLYYFTYDITWIAYYGWIWTNLEAQLAVICASAPSLKVFFNRYFTQHTSRDGYTGNISRGKTPEVASKLASNAFLSKHSQFSSHKSQIRGGDATPSEEIPLEGIHVNHKLQISIEERDDSSHKSFESTKALTELPPSHQAWRDRIEWAESCRNVCAAFRPGSMGNPGIRSRDGDIETGRAI</sequence>
<keyword evidence="2 7" id="KW-0812">Transmembrane</keyword>
<feature type="domain" description="Rhodopsin" evidence="8">
    <location>
        <begin position="62"/>
        <end position="309"/>
    </location>
</feature>
<dbReference type="OMA" id="FTYDITW"/>
<feature type="transmembrane region" description="Helical" evidence="7">
    <location>
        <begin position="156"/>
        <end position="180"/>
    </location>
</feature>
<proteinExistence type="inferred from homology"/>
<evidence type="ECO:0000256" key="1">
    <source>
        <dbReference type="ARBA" id="ARBA00004141"/>
    </source>
</evidence>
<evidence type="ECO:0000313" key="10">
    <source>
        <dbReference type="Proteomes" id="UP000016934"/>
    </source>
</evidence>
<dbReference type="InterPro" id="IPR052337">
    <property type="entry name" value="SAT4-like"/>
</dbReference>
<dbReference type="eggNOG" id="ENOG502SNAH">
    <property type="taxonomic scope" value="Eukaryota"/>
</dbReference>
<feature type="transmembrane region" description="Helical" evidence="7">
    <location>
        <begin position="286"/>
        <end position="308"/>
    </location>
</feature>
<feature type="transmembrane region" description="Helical" evidence="7">
    <location>
        <begin position="244"/>
        <end position="266"/>
    </location>
</feature>
<gene>
    <name evidence="9" type="ORF">COCSADRAFT_129096</name>
</gene>
<dbReference type="PANTHER" id="PTHR33048">
    <property type="entry name" value="PTH11-LIKE INTEGRAL MEMBRANE PROTEIN (AFU_ORTHOLOGUE AFUA_5G11245)"/>
    <property type="match status" value="1"/>
</dbReference>
<dbReference type="EMBL" id="KB445655">
    <property type="protein sequence ID" value="EMD58578.1"/>
    <property type="molecule type" value="Genomic_DNA"/>
</dbReference>
<keyword evidence="10" id="KW-1185">Reference proteome</keyword>
<feature type="transmembrane region" description="Helical" evidence="7">
    <location>
        <begin position="122"/>
        <end position="144"/>
    </location>
</feature>
<dbReference type="AlphaFoldDB" id="M2RTS2"/>
<name>M2RTS2_COCSN</name>
<evidence type="ECO:0000256" key="6">
    <source>
        <dbReference type="SAM" id="MobiDB-lite"/>
    </source>
</evidence>
<comment type="subcellular location">
    <subcellularLocation>
        <location evidence="1">Membrane</location>
        <topology evidence="1">Multi-pass membrane protein</topology>
    </subcellularLocation>
</comment>
<dbReference type="RefSeq" id="XP_007705676.1">
    <property type="nucleotide sequence ID" value="XM_007707486.1"/>
</dbReference>
<keyword evidence="3 7" id="KW-1133">Transmembrane helix</keyword>
<evidence type="ECO:0000256" key="7">
    <source>
        <dbReference type="SAM" id="Phobius"/>
    </source>
</evidence>
<reference evidence="9 10" key="1">
    <citation type="journal article" date="2012" name="PLoS Pathog.">
        <title>Diverse lifestyles and strategies of plant pathogenesis encoded in the genomes of eighteen Dothideomycetes fungi.</title>
        <authorList>
            <person name="Ohm R.A."/>
            <person name="Feau N."/>
            <person name="Henrissat B."/>
            <person name="Schoch C.L."/>
            <person name="Horwitz B.A."/>
            <person name="Barry K.W."/>
            <person name="Condon B.J."/>
            <person name="Copeland A.C."/>
            <person name="Dhillon B."/>
            <person name="Glaser F."/>
            <person name="Hesse C.N."/>
            <person name="Kosti I."/>
            <person name="LaButti K."/>
            <person name="Lindquist E.A."/>
            <person name="Lucas S."/>
            <person name="Salamov A.A."/>
            <person name="Bradshaw R.E."/>
            <person name="Ciuffetti L."/>
            <person name="Hamelin R.C."/>
            <person name="Kema G.H.J."/>
            <person name="Lawrence C."/>
            <person name="Scott J.A."/>
            <person name="Spatafora J.W."/>
            <person name="Turgeon B.G."/>
            <person name="de Wit P.J.G.M."/>
            <person name="Zhong S."/>
            <person name="Goodwin S.B."/>
            <person name="Grigoriev I.V."/>
        </authorList>
    </citation>
    <scope>NUCLEOTIDE SEQUENCE [LARGE SCALE GENOMIC DNA]</scope>
    <source>
        <strain evidence="10">ND90Pr / ATCC 201652</strain>
    </source>
</reference>
<evidence type="ECO:0000259" key="8">
    <source>
        <dbReference type="Pfam" id="PF20684"/>
    </source>
</evidence>
<feature type="transmembrane region" description="Helical" evidence="7">
    <location>
        <begin position="43"/>
        <end position="66"/>
    </location>
</feature>
<protein>
    <recommendedName>
        <fullName evidence="8">Rhodopsin domain-containing protein</fullName>
    </recommendedName>
</protein>
<evidence type="ECO:0000256" key="2">
    <source>
        <dbReference type="ARBA" id="ARBA00022692"/>
    </source>
</evidence>
<evidence type="ECO:0000256" key="5">
    <source>
        <dbReference type="ARBA" id="ARBA00038359"/>
    </source>
</evidence>
<dbReference type="HOGENOM" id="CLU_028200_25_4_1"/>
<evidence type="ECO:0000256" key="4">
    <source>
        <dbReference type="ARBA" id="ARBA00023136"/>
    </source>
</evidence>
<dbReference type="InterPro" id="IPR049326">
    <property type="entry name" value="Rhodopsin_dom_fungi"/>
</dbReference>
<dbReference type="OrthoDB" id="5329176at2759"/>
<comment type="similarity">
    <text evidence="5">Belongs to the SAT4 family.</text>
</comment>
<evidence type="ECO:0000256" key="3">
    <source>
        <dbReference type="ARBA" id="ARBA00022989"/>
    </source>
</evidence>
<dbReference type="Proteomes" id="UP000016934">
    <property type="component" value="Unassembled WGS sequence"/>
</dbReference>
<feature type="transmembrane region" description="Helical" evidence="7">
    <location>
        <begin position="78"/>
        <end position="102"/>
    </location>
</feature>
<reference evidence="10" key="2">
    <citation type="journal article" date="2013" name="PLoS Genet.">
        <title>Comparative genome structure, secondary metabolite, and effector coding capacity across Cochliobolus pathogens.</title>
        <authorList>
            <person name="Condon B.J."/>
            <person name="Leng Y."/>
            <person name="Wu D."/>
            <person name="Bushley K.E."/>
            <person name="Ohm R.A."/>
            <person name="Otillar R."/>
            <person name="Martin J."/>
            <person name="Schackwitz W."/>
            <person name="Grimwood J."/>
            <person name="MohdZainudin N."/>
            <person name="Xue C."/>
            <person name="Wang R."/>
            <person name="Manning V.A."/>
            <person name="Dhillon B."/>
            <person name="Tu Z.J."/>
            <person name="Steffenson B.J."/>
            <person name="Salamov A."/>
            <person name="Sun H."/>
            <person name="Lowry S."/>
            <person name="LaButti K."/>
            <person name="Han J."/>
            <person name="Copeland A."/>
            <person name="Lindquist E."/>
            <person name="Barry K."/>
            <person name="Schmutz J."/>
            <person name="Baker S.E."/>
            <person name="Ciuffetti L.M."/>
            <person name="Grigoriev I.V."/>
            <person name="Zhong S."/>
            <person name="Turgeon B.G."/>
        </authorList>
    </citation>
    <scope>NUCLEOTIDE SEQUENCE [LARGE SCALE GENOMIC DNA]</scope>
    <source>
        <strain evidence="10">ND90Pr / ATCC 201652</strain>
    </source>
</reference>
<feature type="transmembrane region" description="Helical" evidence="7">
    <location>
        <begin position="209"/>
        <end position="232"/>
    </location>
</feature>
<dbReference type="KEGG" id="bsc:COCSADRAFT_129096"/>
<evidence type="ECO:0000313" key="9">
    <source>
        <dbReference type="EMBL" id="EMD58578.1"/>
    </source>
</evidence>
<feature type="region of interest" description="Disordered" evidence="6">
    <location>
        <begin position="348"/>
        <end position="368"/>
    </location>
</feature>
<accession>M2RTS2</accession>
<dbReference type="Pfam" id="PF20684">
    <property type="entry name" value="Fung_rhodopsin"/>
    <property type="match status" value="1"/>
</dbReference>
<dbReference type="PANTHER" id="PTHR33048:SF129">
    <property type="entry name" value="INTEGRAL MEMBRANE PROTEIN-RELATED"/>
    <property type="match status" value="1"/>
</dbReference>
<organism evidence="9 10">
    <name type="scientific">Cochliobolus sativus (strain ND90Pr / ATCC 201652)</name>
    <name type="common">Common root rot and spot blotch fungus</name>
    <name type="synonym">Bipolaris sorokiniana</name>
    <dbReference type="NCBI Taxonomy" id="665912"/>
    <lineage>
        <taxon>Eukaryota</taxon>
        <taxon>Fungi</taxon>
        <taxon>Dikarya</taxon>
        <taxon>Ascomycota</taxon>
        <taxon>Pezizomycotina</taxon>
        <taxon>Dothideomycetes</taxon>
        <taxon>Pleosporomycetidae</taxon>
        <taxon>Pleosporales</taxon>
        <taxon>Pleosporineae</taxon>
        <taxon>Pleosporaceae</taxon>
        <taxon>Bipolaris</taxon>
    </lineage>
</organism>